<dbReference type="InterPro" id="IPR029058">
    <property type="entry name" value="AB_hydrolase_fold"/>
</dbReference>
<dbReference type="Proteomes" id="UP000438476">
    <property type="component" value="Unassembled WGS sequence"/>
</dbReference>
<feature type="domain" description="AB hydrolase-1" evidence="1">
    <location>
        <begin position="25"/>
        <end position="247"/>
    </location>
</feature>
<dbReference type="Gene3D" id="3.40.50.1820">
    <property type="entry name" value="alpha/beta hydrolase"/>
    <property type="match status" value="1"/>
</dbReference>
<dbReference type="GO" id="GO:0047372">
    <property type="term" value="F:monoacylglycerol lipase activity"/>
    <property type="evidence" value="ECO:0007669"/>
    <property type="project" value="TreeGrafter"/>
</dbReference>
<dbReference type="PANTHER" id="PTHR43798">
    <property type="entry name" value="MONOACYLGLYCEROL LIPASE"/>
    <property type="match status" value="1"/>
</dbReference>
<reference evidence="2 3" key="1">
    <citation type="submission" date="2019-12" db="EMBL/GenBank/DDBJ databases">
        <title>Genomic-based taxomic classification of the family Erythrobacteraceae.</title>
        <authorList>
            <person name="Xu L."/>
        </authorList>
    </citation>
    <scope>NUCLEOTIDE SEQUENCE [LARGE SCALE GENOMIC DNA]</scope>
    <source>
        <strain evidence="2 3">LMG 29518</strain>
    </source>
</reference>
<accession>A0A6I4TAI6</accession>
<evidence type="ECO:0000259" key="1">
    <source>
        <dbReference type="Pfam" id="PF12697"/>
    </source>
</evidence>
<name>A0A6I4TAI6_9SPHN</name>
<dbReference type="Pfam" id="PF12697">
    <property type="entry name" value="Abhydrolase_6"/>
    <property type="match status" value="1"/>
</dbReference>
<evidence type="ECO:0000313" key="3">
    <source>
        <dbReference type="Proteomes" id="UP000438476"/>
    </source>
</evidence>
<comment type="caution">
    <text evidence="2">The sequence shown here is derived from an EMBL/GenBank/DDBJ whole genome shotgun (WGS) entry which is preliminary data.</text>
</comment>
<dbReference type="InterPro" id="IPR000073">
    <property type="entry name" value="AB_hydrolase_1"/>
</dbReference>
<keyword evidence="3" id="KW-1185">Reference proteome</keyword>
<keyword evidence="2" id="KW-0378">Hydrolase</keyword>
<evidence type="ECO:0000313" key="2">
    <source>
        <dbReference type="EMBL" id="MXO67033.1"/>
    </source>
</evidence>
<dbReference type="PANTHER" id="PTHR43798:SF33">
    <property type="entry name" value="HYDROLASE, PUTATIVE (AFU_ORTHOLOGUE AFUA_2G14860)-RELATED"/>
    <property type="match status" value="1"/>
</dbReference>
<dbReference type="OrthoDB" id="9808398at2"/>
<dbReference type="SUPFAM" id="SSF53474">
    <property type="entry name" value="alpha/beta-Hydrolases"/>
    <property type="match status" value="1"/>
</dbReference>
<dbReference type="AlphaFoldDB" id="A0A6I4TAI6"/>
<proteinExistence type="predicted"/>
<dbReference type="PRINTS" id="PR00111">
    <property type="entry name" value="ABHYDROLASE"/>
</dbReference>
<sequence>MHRHSFKADGLTFSYHDEGGPGLPVVALHGHWMNARDFEDLAAALAPEWRLIALDQRSFGETDPTQDHRIDAYLSDVSALLDHVGTDDAVPMIGHSFGGVVAYHMAAQMPEWVSRMVIVDIGTSLDEDSTFTRGWAGVFPLREDLEERIGPRLSPYLQNSIRRVEGGWRLDFEIEECLLSVAALNGDHAHIWTGSDCPALVIRGANSPLSTAEELKTMALRRPNTEFIEIAGGHSVHIDAPEPFAKAVHAFLRQGTALSGGKI</sequence>
<dbReference type="GO" id="GO:0016020">
    <property type="term" value="C:membrane"/>
    <property type="evidence" value="ECO:0007669"/>
    <property type="project" value="TreeGrafter"/>
</dbReference>
<dbReference type="EMBL" id="WTYT01000007">
    <property type="protein sequence ID" value="MXO67033.1"/>
    <property type="molecule type" value="Genomic_DNA"/>
</dbReference>
<gene>
    <name evidence="2" type="ORF">GRI91_14810</name>
</gene>
<dbReference type="RefSeq" id="WP_160737488.1">
    <property type="nucleotide sequence ID" value="NZ_WTYT01000007.1"/>
</dbReference>
<dbReference type="GO" id="GO:0046464">
    <property type="term" value="P:acylglycerol catabolic process"/>
    <property type="evidence" value="ECO:0007669"/>
    <property type="project" value="TreeGrafter"/>
</dbReference>
<dbReference type="InterPro" id="IPR050266">
    <property type="entry name" value="AB_hydrolase_sf"/>
</dbReference>
<protein>
    <submittedName>
        <fullName evidence="2">Alpha/beta fold hydrolase</fullName>
    </submittedName>
</protein>
<organism evidence="2 3">
    <name type="scientific">Altericroceibacterium endophyticum</name>
    <dbReference type="NCBI Taxonomy" id="1808508"/>
    <lineage>
        <taxon>Bacteria</taxon>
        <taxon>Pseudomonadati</taxon>
        <taxon>Pseudomonadota</taxon>
        <taxon>Alphaproteobacteria</taxon>
        <taxon>Sphingomonadales</taxon>
        <taxon>Erythrobacteraceae</taxon>
        <taxon>Altericroceibacterium</taxon>
    </lineage>
</organism>